<dbReference type="Gene3D" id="3.30.565.10">
    <property type="entry name" value="Histidine kinase-like ATPase, C-terminal domain"/>
    <property type="match status" value="1"/>
</dbReference>
<dbReference type="EMBL" id="JAPQES010000007">
    <property type="protein sequence ID" value="MCY6372288.1"/>
    <property type="molecule type" value="Genomic_DNA"/>
</dbReference>
<dbReference type="InterPro" id="IPR036097">
    <property type="entry name" value="HisK_dim/P_sf"/>
</dbReference>
<evidence type="ECO:0000259" key="7">
    <source>
        <dbReference type="PROSITE" id="PS50109"/>
    </source>
</evidence>
<proteinExistence type="predicted"/>
<dbReference type="SUPFAM" id="SSF55785">
    <property type="entry name" value="PYP-like sensor domain (PAS domain)"/>
    <property type="match status" value="1"/>
</dbReference>
<dbReference type="InterPro" id="IPR035965">
    <property type="entry name" value="PAS-like_dom_sf"/>
</dbReference>
<evidence type="ECO:0000256" key="1">
    <source>
        <dbReference type="ARBA" id="ARBA00000085"/>
    </source>
</evidence>
<name>A0ABT4CTP2_9CLOT</name>
<keyword evidence="6" id="KW-0902">Two-component regulatory system</keyword>
<evidence type="ECO:0000259" key="8">
    <source>
        <dbReference type="PROSITE" id="PS50112"/>
    </source>
</evidence>
<dbReference type="InterPro" id="IPR050736">
    <property type="entry name" value="Sensor_HK_Regulatory"/>
</dbReference>
<dbReference type="InterPro" id="IPR003594">
    <property type="entry name" value="HATPase_dom"/>
</dbReference>
<protein>
    <recommendedName>
        <fullName evidence="2">histidine kinase</fullName>
        <ecNumber evidence="2">2.7.13.3</ecNumber>
    </recommendedName>
</protein>
<feature type="domain" description="PAS" evidence="8">
    <location>
        <begin position="141"/>
        <end position="212"/>
    </location>
</feature>
<dbReference type="CDD" id="cd16922">
    <property type="entry name" value="HATPase_EvgS-ArcB-TorS-like"/>
    <property type="match status" value="1"/>
</dbReference>
<comment type="caution">
    <text evidence="9">The sequence shown here is derived from an EMBL/GenBank/DDBJ whole genome shotgun (WGS) entry which is preliminary data.</text>
</comment>
<evidence type="ECO:0000256" key="6">
    <source>
        <dbReference type="ARBA" id="ARBA00023012"/>
    </source>
</evidence>
<dbReference type="CDD" id="cd00082">
    <property type="entry name" value="HisKA"/>
    <property type="match status" value="1"/>
</dbReference>
<dbReference type="PANTHER" id="PTHR43711:SF26">
    <property type="entry name" value="SENSOR HISTIDINE KINASE RCSC"/>
    <property type="match status" value="1"/>
</dbReference>
<dbReference type="CDD" id="cd00130">
    <property type="entry name" value="PAS"/>
    <property type="match status" value="1"/>
</dbReference>
<keyword evidence="4" id="KW-0808">Transferase</keyword>
<dbReference type="PROSITE" id="PS50109">
    <property type="entry name" value="HIS_KIN"/>
    <property type="match status" value="1"/>
</dbReference>
<dbReference type="InterPro" id="IPR005467">
    <property type="entry name" value="His_kinase_dom"/>
</dbReference>
<keyword evidence="10" id="KW-1185">Reference proteome</keyword>
<dbReference type="SMART" id="SM00388">
    <property type="entry name" value="HisKA"/>
    <property type="match status" value="1"/>
</dbReference>
<dbReference type="SMART" id="SM00091">
    <property type="entry name" value="PAS"/>
    <property type="match status" value="1"/>
</dbReference>
<evidence type="ECO:0000256" key="4">
    <source>
        <dbReference type="ARBA" id="ARBA00022679"/>
    </source>
</evidence>
<dbReference type="RefSeq" id="WP_268051624.1">
    <property type="nucleotide sequence ID" value="NZ_JAPQES010000007.1"/>
</dbReference>
<gene>
    <name evidence="9" type="ORF">OXH55_16780</name>
</gene>
<dbReference type="Pfam" id="PF00512">
    <property type="entry name" value="HisKA"/>
    <property type="match status" value="1"/>
</dbReference>
<dbReference type="Pfam" id="PF13426">
    <property type="entry name" value="PAS_9"/>
    <property type="match status" value="1"/>
</dbReference>
<keyword evidence="9" id="KW-0547">Nucleotide-binding</keyword>
<dbReference type="NCBIfam" id="TIGR00229">
    <property type="entry name" value="sensory_box"/>
    <property type="match status" value="1"/>
</dbReference>
<dbReference type="Gene3D" id="3.30.450.20">
    <property type="entry name" value="PAS domain"/>
    <property type="match status" value="1"/>
</dbReference>
<sequence length="527" mass="61108">MINLYKEYDKLPFSIIILKGSSLKIEYYNEEFSNIFKVGYNMIGKNIEQIEDFNIINNSLTKCFVHKLCKNLKKINIIDKYFDIIIKYNNNKLIVFTYEVSNYVDKEIKVKKDREKFLSISTEMKTKCDIIESIRNIEKEHLMHLRDVVNNISEGIVVLDKYGEFSFCNKSALKITGFSIEEMKNYKEMKKYIDIIKEDDSDDNSKDIKSLIVKIKDDKINQCKYIDVSYNHVTNNKNKLMYTVVSLKDITVMKNNEIMMKNQNKELEKITKMKDEFFNMISHELRTPLTIIHSSLQLANDIYCDEITLNIGKILIKISENCSRLLKLINNTLDISKAEAGFLQLNYSVFDIVFVTENIVSSVNFYAKSKGINLVFDTNEEEKFVKLDKDKYEKIILNLLSNAIKFTPDEKEIMVITHINDEEISIKVKDEGIGIPKEKINNIFDRFAQVNNSLSRNSEGTGLGLALVKEFVELMKGKIEVKSKVGEGTEFSIKFNNNIIANNYDGDSINTQENIDNKVNIEFSDIE</sequence>
<dbReference type="InterPro" id="IPR000014">
    <property type="entry name" value="PAS"/>
</dbReference>
<dbReference type="InterPro" id="IPR003661">
    <property type="entry name" value="HisK_dim/P_dom"/>
</dbReference>
<dbReference type="Pfam" id="PF13188">
    <property type="entry name" value="PAS_8"/>
    <property type="match status" value="1"/>
</dbReference>
<dbReference type="Pfam" id="PF02518">
    <property type="entry name" value="HATPase_c"/>
    <property type="match status" value="1"/>
</dbReference>
<dbReference type="SMART" id="SM00387">
    <property type="entry name" value="HATPase_c"/>
    <property type="match status" value="1"/>
</dbReference>
<dbReference type="PANTHER" id="PTHR43711">
    <property type="entry name" value="TWO-COMPONENT HISTIDINE KINASE"/>
    <property type="match status" value="1"/>
</dbReference>
<keyword evidence="3" id="KW-0597">Phosphoprotein</keyword>
<evidence type="ECO:0000313" key="9">
    <source>
        <dbReference type="EMBL" id="MCY6372288.1"/>
    </source>
</evidence>
<organism evidence="9 10">
    <name type="scientific">Clostridium ganghwense</name>
    <dbReference type="NCBI Taxonomy" id="312089"/>
    <lineage>
        <taxon>Bacteria</taxon>
        <taxon>Bacillati</taxon>
        <taxon>Bacillota</taxon>
        <taxon>Clostridia</taxon>
        <taxon>Eubacteriales</taxon>
        <taxon>Clostridiaceae</taxon>
        <taxon>Clostridium</taxon>
    </lineage>
</organism>
<dbReference type="SUPFAM" id="SSF47384">
    <property type="entry name" value="Homodimeric domain of signal transducing histidine kinase"/>
    <property type="match status" value="1"/>
</dbReference>
<evidence type="ECO:0000256" key="2">
    <source>
        <dbReference type="ARBA" id="ARBA00012438"/>
    </source>
</evidence>
<dbReference type="InterPro" id="IPR004358">
    <property type="entry name" value="Sig_transdc_His_kin-like_C"/>
</dbReference>
<dbReference type="PROSITE" id="PS50112">
    <property type="entry name" value="PAS"/>
    <property type="match status" value="1"/>
</dbReference>
<feature type="domain" description="Histidine kinase" evidence="7">
    <location>
        <begin position="280"/>
        <end position="499"/>
    </location>
</feature>
<evidence type="ECO:0000256" key="3">
    <source>
        <dbReference type="ARBA" id="ARBA00022553"/>
    </source>
</evidence>
<keyword evidence="5" id="KW-0418">Kinase</keyword>
<dbReference type="SUPFAM" id="SSF55874">
    <property type="entry name" value="ATPase domain of HSP90 chaperone/DNA topoisomerase II/histidine kinase"/>
    <property type="match status" value="1"/>
</dbReference>
<dbReference type="Proteomes" id="UP001079657">
    <property type="component" value="Unassembled WGS sequence"/>
</dbReference>
<comment type="catalytic activity">
    <reaction evidence="1">
        <text>ATP + protein L-histidine = ADP + protein N-phospho-L-histidine.</text>
        <dbReference type="EC" id="2.7.13.3"/>
    </reaction>
</comment>
<dbReference type="InterPro" id="IPR036890">
    <property type="entry name" value="HATPase_C_sf"/>
</dbReference>
<evidence type="ECO:0000256" key="5">
    <source>
        <dbReference type="ARBA" id="ARBA00022777"/>
    </source>
</evidence>
<accession>A0ABT4CTP2</accession>
<dbReference type="PRINTS" id="PR00344">
    <property type="entry name" value="BCTRLSENSOR"/>
</dbReference>
<dbReference type="GO" id="GO:0005524">
    <property type="term" value="F:ATP binding"/>
    <property type="evidence" value="ECO:0007669"/>
    <property type="project" value="UniProtKB-KW"/>
</dbReference>
<reference evidence="9" key="1">
    <citation type="submission" date="2022-12" db="EMBL/GenBank/DDBJ databases">
        <authorList>
            <person name="Wang J."/>
        </authorList>
    </citation>
    <scope>NUCLEOTIDE SEQUENCE</scope>
    <source>
        <strain evidence="9">HY-42-06</strain>
    </source>
</reference>
<dbReference type="EC" id="2.7.13.3" evidence="2"/>
<dbReference type="Gene3D" id="1.10.287.130">
    <property type="match status" value="1"/>
</dbReference>
<evidence type="ECO:0000313" key="10">
    <source>
        <dbReference type="Proteomes" id="UP001079657"/>
    </source>
</evidence>
<keyword evidence="9" id="KW-0067">ATP-binding</keyword>